<protein>
    <submittedName>
        <fullName evidence="1">Uncharacterized protein</fullName>
    </submittedName>
</protein>
<accession>A0AAV5K692</accession>
<comment type="caution">
    <text evidence="1">The sequence shown here is derived from an EMBL/GenBank/DDBJ whole genome shotgun (WGS) entry which is preliminary data.</text>
</comment>
<keyword evidence="2" id="KW-1185">Reference proteome</keyword>
<dbReference type="AlphaFoldDB" id="A0AAV5K692"/>
<reference evidence="1 2" key="1">
    <citation type="journal article" date="2021" name="Commun. Biol.">
        <title>The genome of Shorea leprosula (Dipterocarpaceae) highlights the ecological relevance of drought in aseasonal tropical rainforests.</title>
        <authorList>
            <person name="Ng K.K.S."/>
            <person name="Kobayashi M.J."/>
            <person name="Fawcett J.A."/>
            <person name="Hatakeyama M."/>
            <person name="Paape T."/>
            <person name="Ng C.H."/>
            <person name="Ang C.C."/>
            <person name="Tnah L.H."/>
            <person name="Lee C.T."/>
            <person name="Nishiyama T."/>
            <person name="Sese J."/>
            <person name="O'Brien M.J."/>
            <person name="Copetti D."/>
            <person name="Mohd Noor M.I."/>
            <person name="Ong R.C."/>
            <person name="Putra M."/>
            <person name="Sireger I.Z."/>
            <person name="Indrioko S."/>
            <person name="Kosugi Y."/>
            <person name="Izuno A."/>
            <person name="Isagi Y."/>
            <person name="Lee S.L."/>
            <person name="Shimizu K.K."/>
        </authorList>
    </citation>
    <scope>NUCLEOTIDE SEQUENCE [LARGE SCALE GENOMIC DNA]</scope>
    <source>
        <strain evidence="1">214</strain>
    </source>
</reference>
<evidence type="ECO:0000313" key="2">
    <source>
        <dbReference type="Proteomes" id="UP001054252"/>
    </source>
</evidence>
<proteinExistence type="predicted"/>
<sequence length="72" mass="8167">MDFLVTPAWFCLQYGHVLLVPASVRFINASTCRHVTYGTGSFLIYLLSCEWDYILVNLVPISGRFINASHDL</sequence>
<evidence type="ECO:0000313" key="1">
    <source>
        <dbReference type="EMBL" id="GKV19252.1"/>
    </source>
</evidence>
<organism evidence="1 2">
    <name type="scientific">Rubroshorea leprosula</name>
    <dbReference type="NCBI Taxonomy" id="152421"/>
    <lineage>
        <taxon>Eukaryota</taxon>
        <taxon>Viridiplantae</taxon>
        <taxon>Streptophyta</taxon>
        <taxon>Embryophyta</taxon>
        <taxon>Tracheophyta</taxon>
        <taxon>Spermatophyta</taxon>
        <taxon>Magnoliopsida</taxon>
        <taxon>eudicotyledons</taxon>
        <taxon>Gunneridae</taxon>
        <taxon>Pentapetalae</taxon>
        <taxon>rosids</taxon>
        <taxon>malvids</taxon>
        <taxon>Malvales</taxon>
        <taxon>Dipterocarpaceae</taxon>
        <taxon>Rubroshorea</taxon>
    </lineage>
</organism>
<gene>
    <name evidence="1" type="ORF">SLEP1_g29539</name>
</gene>
<name>A0AAV5K692_9ROSI</name>
<dbReference type="Proteomes" id="UP001054252">
    <property type="component" value="Unassembled WGS sequence"/>
</dbReference>
<dbReference type="EMBL" id="BPVZ01000052">
    <property type="protein sequence ID" value="GKV19252.1"/>
    <property type="molecule type" value="Genomic_DNA"/>
</dbReference>